<dbReference type="EMBL" id="LT598459">
    <property type="protein sequence ID" value="SCU81829.1"/>
    <property type="molecule type" value="Genomic_DNA"/>
</dbReference>
<dbReference type="OrthoDB" id="428658at2759"/>
<dbReference type="InterPro" id="IPR050188">
    <property type="entry name" value="RluA_PseudoU_synthase"/>
</dbReference>
<keyword evidence="3" id="KW-0496">Mitochondrion</keyword>
<evidence type="ECO:0000256" key="1">
    <source>
        <dbReference type="ARBA" id="ARBA00004173"/>
    </source>
</evidence>
<feature type="domain" description="Pseudouridine synthase RsuA/RluA-like" evidence="12">
    <location>
        <begin position="16"/>
        <end position="160"/>
    </location>
</feature>
<protein>
    <recommendedName>
        <fullName evidence="8">21S rRNA pseudouridine(2819) synthase</fullName>
        <ecNumber evidence="7">5.4.99.43</ecNumber>
    </recommendedName>
    <alternativeName>
        <fullName evidence="10">Pseudouridine synthase 5</fullName>
    </alternativeName>
    <alternativeName>
        <fullName evidence="9">Pseudouridylate synthase PUS5</fullName>
    </alternativeName>
    <alternativeName>
        <fullName evidence="11">Uracil hydrolyase PUS5</fullName>
    </alternativeName>
</protein>
<evidence type="ECO:0000313" key="14">
    <source>
        <dbReference type="Proteomes" id="UP000190274"/>
    </source>
</evidence>
<dbReference type="GO" id="GO:0000455">
    <property type="term" value="P:enzyme-directed rRNA pseudouridine synthesis"/>
    <property type="evidence" value="ECO:0007669"/>
    <property type="project" value="EnsemblFungi"/>
</dbReference>
<dbReference type="Pfam" id="PF00849">
    <property type="entry name" value="PseudoU_synth_2"/>
    <property type="match status" value="1"/>
</dbReference>
<evidence type="ECO:0000256" key="3">
    <source>
        <dbReference type="ARBA" id="ARBA00023128"/>
    </source>
</evidence>
<dbReference type="GO" id="GO:0005739">
    <property type="term" value="C:mitochondrion"/>
    <property type="evidence" value="ECO:0007669"/>
    <property type="project" value="UniProtKB-SubCell"/>
</dbReference>
<dbReference type="GO" id="GO:0003723">
    <property type="term" value="F:RNA binding"/>
    <property type="evidence" value="ECO:0007669"/>
    <property type="project" value="InterPro"/>
</dbReference>
<dbReference type="STRING" id="1266660.A0A1G4IY20"/>
<gene>
    <name evidence="13" type="ORF">LADA_0C01310G</name>
</gene>
<dbReference type="InterPro" id="IPR006145">
    <property type="entry name" value="PsdUridine_synth_RsuA/RluA"/>
</dbReference>
<reference evidence="14" key="1">
    <citation type="submission" date="2016-03" db="EMBL/GenBank/DDBJ databases">
        <authorList>
            <person name="Devillers H."/>
        </authorList>
    </citation>
    <scope>NUCLEOTIDE SEQUENCE [LARGE SCALE GENOMIC DNA]</scope>
</reference>
<organism evidence="13 14">
    <name type="scientific">Lachancea dasiensis</name>
    <dbReference type="NCBI Taxonomy" id="1072105"/>
    <lineage>
        <taxon>Eukaryota</taxon>
        <taxon>Fungi</taxon>
        <taxon>Dikarya</taxon>
        <taxon>Ascomycota</taxon>
        <taxon>Saccharomycotina</taxon>
        <taxon>Saccharomycetes</taxon>
        <taxon>Saccharomycetales</taxon>
        <taxon>Saccharomycetaceae</taxon>
        <taxon>Lachancea</taxon>
    </lineage>
</organism>
<proteinExistence type="inferred from homology"/>
<dbReference type="AlphaFoldDB" id="A0A1G4IY20"/>
<evidence type="ECO:0000256" key="7">
    <source>
        <dbReference type="ARBA" id="ARBA00038947"/>
    </source>
</evidence>
<accession>A0A1G4IY20</accession>
<sequence length="239" mass="26492">MSPKVPVRIIYNCKCYLVVNKPIGVFSQMPDLAKWASNNDGNPPPVLLDLVRTEANNKGQSAEEWRTVHRLDTNVTGGVLIAKTKSAAASFSKNLRKGGNAGNKLIRKYIALVDGETNHIPDQGHLEYDGMKSWFRKIDSGALALQLCTGRKHQIRLQLSKIGIPIKNDLKYGGAPINGAGRQIGLHSAMIHTQVGLQRRKHLIAINSGQESLWSEYIDDCGNFKPAVERILLEDWVFD</sequence>
<dbReference type="PANTHER" id="PTHR21600">
    <property type="entry name" value="MITOCHONDRIAL RNA PSEUDOURIDINE SYNTHASE"/>
    <property type="match status" value="1"/>
</dbReference>
<comment type="catalytic activity">
    <reaction evidence="5">
        <text>uridine(2819) in 21S rRNA = pseudouridine(2819) in 21S rRNA</text>
        <dbReference type="Rhea" id="RHEA:42556"/>
        <dbReference type="Rhea" id="RHEA-COMP:10113"/>
        <dbReference type="Rhea" id="RHEA-COMP:10114"/>
        <dbReference type="ChEBI" id="CHEBI:65314"/>
        <dbReference type="ChEBI" id="CHEBI:65315"/>
        <dbReference type="EC" id="5.4.99.43"/>
    </reaction>
</comment>
<dbReference type="EC" id="5.4.99.43" evidence="7"/>
<comment type="subcellular location">
    <subcellularLocation>
        <location evidence="1">Mitochondrion</location>
    </subcellularLocation>
</comment>
<evidence type="ECO:0000259" key="12">
    <source>
        <dbReference type="Pfam" id="PF00849"/>
    </source>
</evidence>
<evidence type="ECO:0000256" key="5">
    <source>
        <dbReference type="ARBA" id="ARBA00036927"/>
    </source>
</evidence>
<evidence type="ECO:0000256" key="4">
    <source>
        <dbReference type="ARBA" id="ARBA00023235"/>
    </source>
</evidence>
<evidence type="ECO:0000256" key="8">
    <source>
        <dbReference type="ARBA" id="ARBA00040626"/>
    </source>
</evidence>
<dbReference type="SUPFAM" id="SSF55120">
    <property type="entry name" value="Pseudouridine synthase"/>
    <property type="match status" value="1"/>
</dbReference>
<comment type="function">
    <text evidence="6">Pseudouridylate synthase responsible for the pseudouridine-2819 formation in mitochondrial 21S rRNA. May modulate the efficiency or the fidelity of the mitochondrial translation machinery.</text>
</comment>
<keyword evidence="4" id="KW-0413">Isomerase</keyword>
<evidence type="ECO:0000313" key="13">
    <source>
        <dbReference type="EMBL" id="SCU81829.1"/>
    </source>
</evidence>
<evidence type="ECO:0000256" key="9">
    <source>
        <dbReference type="ARBA" id="ARBA00041561"/>
    </source>
</evidence>
<keyword evidence="14" id="KW-1185">Reference proteome</keyword>
<dbReference type="Proteomes" id="UP000190274">
    <property type="component" value="Chromosome C"/>
</dbReference>
<dbReference type="CDD" id="cd02869">
    <property type="entry name" value="PseudoU_synth_RluA_like"/>
    <property type="match status" value="1"/>
</dbReference>
<evidence type="ECO:0000256" key="10">
    <source>
        <dbReference type="ARBA" id="ARBA00041978"/>
    </source>
</evidence>
<dbReference type="InterPro" id="IPR020103">
    <property type="entry name" value="PsdUridine_synth_cat_dom_sf"/>
</dbReference>
<dbReference type="InterPro" id="IPR006224">
    <property type="entry name" value="PsdUridine_synth_RluA-like_CS"/>
</dbReference>
<dbReference type="PROSITE" id="PS01129">
    <property type="entry name" value="PSI_RLU"/>
    <property type="match status" value="1"/>
</dbReference>
<dbReference type="Gene3D" id="3.30.2350.10">
    <property type="entry name" value="Pseudouridine synthase"/>
    <property type="match status" value="1"/>
</dbReference>
<evidence type="ECO:0000256" key="11">
    <source>
        <dbReference type="ARBA" id="ARBA00042700"/>
    </source>
</evidence>
<dbReference type="GO" id="GO:0160143">
    <property type="term" value="F:21S rRNA pseudouridine(2819) synthase activity"/>
    <property type="evidence" value="ECO:0007669"/>
    <property type="project" value="UniProtKB-EC"/>
</dbReference>
<comment type="similarity">
    <text evidence="2">Belongs to the pseudouridine synthase RluA family.</text>
</comment>
<evidence type="ECO:0000256" key="6">
    <source>
        <dbReference type="ARBA" id="ARBA00037513"/>
    </source>
</evidence>
<name>A0A1G4IY20_9SACH</name>
<dbReference type="PANTHER" id="PTHR21600:SF81">
    <property type="entry name" value="21S RRNA PSEUDOURIDINE(2819) SYNTHASE"/>
    <property type="match status" value="1"/>
</dbReference>
<dbReference type="GO" id="GO:0004730">
    <property type="term" value="F:pseudouridylate synthase activity"/>
    <property type="evidence" value="ECO:0007669"/>
    <property type="project" value="EnsemblFungi"/>
</dbReference>
<evidence type="ECO:0000256" key="2">
    <source>
        <dbReference type="ARBA" id="ARBA00010876"/>
    </source>
</evidence>